<dbReference type="AlphaFoldDB" id="A0AAN8AYR7"/>
<reference evidence="2 3" key="1">
    <citation type="journal article" date="2023" name="Mol. Biol. Evol.">
        <title>Genomics of Secondarily Temperate Adaptation in the Only Non-Antarctic Icefish.</title>
        <authorList>
            <person name="Rivera-Colon A.G."/>
            <person name="Rayamajhi N."/>
            <person name="Minhas B.F."/>
            <person name="Madrigal G."/>
            <person name="Bilyk K.T."/>
            <person name="Yoon V."/>
            <person name="Hune M."/>
            <person name="Gregory S."/>
            <person name="Cheng C.H.C."/>
            <person name="Catchen J.M."/>
        </authorList>
    </citation>
    <scope>NUCLEOTIDE SEQUENCE [LARGE SCALE GENOMIC DNA]</scope>
    <source>
        <strain evidence="2">JC2023a</strain>
    </source>
</reference>
<comment type="caution">
    <text evidence="2">The sequence shown here is derived from an EMBL/GenBank/DDBJ whole genome shotgun (WGS) entry which is preliminary data.</text>
</comment>
<gene>
    <name evidence="2" type="ORF">CesoFtcFv8_027390</name>
</gene>
<feature type="compositionally biased region" description="Basic and acidic residues" evidence="1">
    <location>
        <begin position="9"/>
        <end position="18"/>
    </location>
</feature>
<name>A0AAN8AYR7_9TELE</name>
<accession>A0AAN8AYR7</accession>
<dbReference type="EMBL" id="JAULUE010002069">
    <property type="protein sequence ID" value="KAK5874842.1"/>
    <property type="molecule type" value="Genomic_DNA"/>
</dbReference>
<organism evidence="2 3">
    <name type="scientific">Champsocephalus esox</name>
    <name type="common">pike icefish</name>
    <dbReference type="NCBI Taxonomy" id="159716"/>
    <lineage>
        <taxon>Eukaryota</taxon>
        <taxon>Metazoa</taxon>
        <taxon>Chordata</taxon>
        <taxon>Craniata</taxon>
        <taxon>Vertebrata</taxon>
        <taxon>Euteleostomi</taxon>
        <taxon>Actinopterygii</taxon>
        <taxon>Neopterygii</taxon>
        <taxon>Teleostei</taxon>
        <taxon>Neoteleostei</taxon>
        <taxon>Acanthomorphata</taxon>
        <taxon>Eupercaria</taxon>
        <taxon>Perciformes</taxon>
        <taxon>Notothenioidei</taxon>
        <taxon>Channichthyidae</taxon>
        <taxon>Champsocephalus</taxon>
    </lineage>
</organism>
<evidence type="ECO:0000313" key="3">
    <source>
        <dbReference type="Proteomes" id="UP001335648"/>
    </source>
</evidence>
<evidence type="ECO:0000256" key="1">
    <source>
        <dbReference type="SAM" id="MobiDB-lite"/>
    </source>
</evidence>
<feature type="region of interest" description="Disordered" evidence="1">
    <location>
        <begin position="1"/>
        <end position="37"/>
    </location>
</feature>
<dbReference type="Proteomes" id="UP001335648">
    <property type="component" value="Unassembled WGS sequence"/>
</dbReference>
<proteinExistence type="predicted"/>
<keyword evidence="3" id="KW-1185">Reference proteome</keyword>
<sequence length="90" mass="10111">MKARSTRRMTADDTKDKTVTVGCSKAPSRQHKGKRGVAPVNLSKQIASLRVACRGTPDRECGFFVLHIDWLGVMFPWLRNAYEFLQDSGL</sequence>
<protein>
    <submittedName>
        <fullName evidence="2">Uncharacterized protein</fullName>
    </submittedName>
</protein>
<evidence type="ECO:0000313" key="2">
    <source>
        <dbReference type="EMBL" id="KAK5874842.1"/>
    </source>
</evidence>